<dbReference type="Proteomes" id="UP000023152">
    <property type="component" value="Unassembled WGS sequence"/>
</dbReference>
<protein>
    <submittedName>
        <fullName evidence="2">Uncharacterized protein</fullName>
    </submittedName>
</protein>
<feature type="chain" id="PRO_5004974660" evidence="1">
    <location>
        <begin position="23"/>
        <end position="259"/>
    </location>
</feature>
<feature type="signal peptide" evidence="1">
    <location>
        <begin position="1"/>
        <end position="22"/>
    </location>
</feature>
<comment type="caution">
    <text evidence="2">The sequence shown here is derived from an EMBL/GenBank/DDBJ whole genome shotgun (WGS) entry which is preliminary data.</text>
</comment>
<evidence type="ECO:0000313" key="3">
    <source>
        <dbReference type="Proteomes" id="UP000023152"/>
    </source>
</evidence>
<accession>X6LCZ8</accession>
<dbReference type="EMBL" id="ASPP01044060">
    <property type="protein sequence ID" value="ETN99393.1"/>
    <property type="molecule type" value="Genomic_DNA"/>
</dbReference>
<dbReference type="AlphaFoldDB" id="X6LCZ8"/>
<proteinExistence type="predicted"/>
<gene>
    <name evidence="2" type="ORF">RFI_38088</name>
</gene>
<name>X6LCZ8_RETFI</name>
<keyword evidence="3" id="KW-1185">Reference proteome</keyword>
<evidence type="ECO:0000313" key="2">
    <source>
        <dbReference type="EMBL" id="ETN99393.1"/>
    </source>
</evidence>
<evidence type="ECO:0000256" key="1">
    <source>
        <dbReference type="SAM" id="SignalP"/>
    </source>
</evidence>
<feature type="non-terminal residue" evidence="2">
    <location>
        <position position="259"/>
    </location>
</feature>
<reference evidence="2 3" key="1">
    <citation type="journal article" date="2013" name="Curr. Biol.">
        <title>The Genome of the Foraminiferan Reticulomyxa filosa.</title>
        <authorList>
            <person name="Glockner G."/>
            <person name="Hulsmann N."/>
            <person name="Schleicher M."/>
            <person name="Noegel A.A."/>
            <person name="Eichinger L."/>
            <person name="Gallinger C."/>
            <person name="Pawlowski J."/>
            <person name="Sierra R."/>
            <person name="Euteneuer U."/>
            <person name="Pillet L."/>
            <person name="Moustafa A."/>
            <person name="Platzer M."/>
            <person name="Groth M."/>
            <person name="Szafranski K."/>
            <person name="Schliwa M."/>
        </authorList>
    </citation>
    <scope>NUCLEOTIDE SEQUENCE [LARGE SCALE GENOMIC DNA]</scope>
</reference>
<sequence length="259" mass="29907">MKASLVLIAVHVLNAFLVISNAANLNIFNSSKDVTNGQTSQQYVHIGNTIEYISKLLHQRVDIENMEICMCKFQQVVDGIRKRKYTFSTEQTVDQYKTVQEYFIYQNTGREYIPINFSYFVNFFQIGIQIIKDQMKKKICTEKKVDLRIARDNKCIVLAAGEFEVMTRTSSSNEMHELCPKSKSSIGLELSFDNSLHNVGSNTKFNYQHQLQIYFSGVSMFNVNDIPFQMIENSDIKSKIMSLISTIRLQFYNAVQFCN</sequence>
<organism evidence="2 3">
    <name type="scientific">Reticulomyxa filosa</name>
    <dbReference type="NCBI Taxonomy" id="46433"/>
    <lineage>
        <taxon>Eukaryota</taxon>
        <taxon>Sar</taxon>
        <taxon>Rhizaria</taxon>
        <taxon>Retaria</taxon>
        <taxon>Foraminifera</taxon>
        <taxon>Monothalamids</taxon>
        <taxon>Reticulomyxidae</taxon>
        <taxon>Reticulomyxa</taxon>
    </lineage>
</organism>
<keyword evidence="1" id="KW-0732">Signal</keyword>